<proteinExistence type="predicted"/>
<sequence length="139" mass="15307">MKNDQEQTELLQQINKLLVAVDSMQTCLEAPEATNADGSFDIARTNLRITANEAAQVVERQRGAQELRQKSRQKVTLATSLLAGAEASEWQANKLKTIGDDAGARQSSEHGVTLHRMVSEAAVTERRQSIHLVPTIDQE</sequence>
<keyword evidence="2" id="KW-1185">Reference proteome</keyword>
<reference evidence="1 2" key="1">
    <citation type="submission" date="2019-11" db="EMBL/GenBank/DDBJ databases">
        <title>Epiphytic Pseudomonas syringae from cherry orchards.</title>
        <authorList>
            <person name="Hulin M.T."/>
        </authorList>
    </citation>
    <scope>NUCLEOTIDE SEQUENCE [LARGE SCALE GENOMIC DNA]</scope>
    <source>
        <strain evidence="1 2">PA-6-5B</strain>
    </source>
</reference>
<gene>
    <name evidence="1" type="ORF">GIW56_23605</name>
</gene>
<dbReference type="RefSeq" id="WP_236309668.1">
    <property type="nucleotide sequence ID" value="NZ_WKED01000059.1"/>
</dbReference>
<protein>
    <submittedName>
        <fullName evidence="1">Uncharacterized protein</fullName>
    </submittedName>
</protein>
<dbReference type="Proteomes" id="UP000814003">
    <property type="component" value="Unassembled WGS sequence"/>
</dbReference>
<evidence type="ECO:0000313" key="2">
    <source>
        <dbReference type="Proteomes" id="UP000814003"/>
    </source>
</evidence>
<accession>A0ABS9FE75</accession>
<name>A0ABS9FE75_9PSED</name>
<comment type="caution">
    <text evidence="1">The sequence shown here is derived from an EMBL/GenBank/DDBJ whole genome shotgun (WGS) entry which is preliminary data.</text>
</comment>
<dbReference type="EMBL" id="WKED01000059">
    <property type="protein sequence ID" value="MCF5109818.1"/>
    <property type="molecule type" value="Genomic_DNA"/>
</dbReference>
<organism evidence="1 2">
    <name type="scientific">Pseudomonas gessardii</name>
    <dbReference type="NCBI Taxonomy" id="78544"/>
    <lineage>
        <taxon>Bacteria</taxon>
        <taxon>Pseudomonadati</taxon>
        <taxon>Pseudomonadota</taxon>
        <taxon>Gammaproteobacteria</taxon>
        <taxon>Pseudomonadales</taxon>
        <taxon>Pseudomonadaceae</taxon>
        <taxon>Pseudomonas</taxon>
    </lineage>
</organism>
<evidence type="ECO:0000313" key="1">
    <source>
        <dbReference type="EMBL" id="MCF5109818.1"/>
    </source>
</evidence>